<keyword evidence="2" id="KW-1017">Isopeptide bond</keyword>
<dbReference type="PANTHER" id="PTHR24117">
    <property type="entry name" value="AGAP007537-PB"/>
    <property type="match status" value="1"/>
</dbReference>
<feature type="compositionally biased region" description="Polar residues" evidence="9">
    <location>
        <begin position="1260"/>
        <end position="1270"/>
    </location>
</feature>
<dbReference type="RefSeq" id="XP_033801779.1">
    <property type="nucleotide sequence ID" value="XM_033945888.1"/>
</dbReference>
<dbReference type="KEGG" id="gsh:117361064"/>
<name>A0A6P8RET7_GEOSA</name>
<feature type="domain" description="BCL-6 corepressor PCGF1 binding" evidence="10">
    <location>
        <begin position="1456"/>
        <end position="1567"/>
    </location>
</feature>
<proteinExistence type="inferred from homology"/>
<dbReference type="PROSITE" id="PS50088">
    <property type="entry name" value="ANK_REPEAT"/>
    <property type="match status" value="2"/>
</dbReference>
<dbReference type="PANTHER" id="PTHR24117:SF6">
    <property type="entry name" value="BCL-6 COREPRESSOR-LIKE PROTEIN 1"/>
    <property type="match status" value="1"/>
</dbReference>
<dbReference type="SUPFAM" id="SSF48403">
    <property type="entry name" value="Ankyrin repeat"/>
    <property type="match status" value="1"/>
</dbReference>
<evidence type="ECO:0000256" key="1">
    <source>
        <dbReference type="ARBA" id="ARBA00004123"/>
    </source>
</evidence>
<dbReference type="InterPro" id="IPR036770">
    <property type="entry name" value="Ankyrin_rpt-contain_sf"/>
</dbReference>
<dbReference type="InterPro" id="IPR032365">
    <property type="entry name" value="PUFD"/>
</dbReference>
<feature type="region of interest" description="Disordered" evidence="9">
    <location>
        <begin position="1191"/>
        <end position="1273"/>
    </location>
</feature>
<evidence type="ECO:0000313" key="13">
    <source>
        <dbReference type="RefSeq" id="XP_033801777.1"/>
    </source>
</evidence>
<dbReference type="FunFam" id="1.25.40.20:FF:000032">
    <property type="entry name" value="BCL-6 corepressor isoform X1"/>
    <property type="match status" value="1"/>
</dbReference>
<evidence type="ECO:0000313" key="15">
    <source>
        <dbReference type="RefSeq" id="XP_033801779.1"/>
    </source>
</evidence>
<evidence type="ECO:0000313" key="14">
    <source>
        <dbReference type="RefSeq" id="XP_033801778.1"/>
    </source>
</evidence>
<gene>
    <name evidence="12 13 14 15" type="primary">BCORL1</name>
</gene>
<evidence type="ECO:0000256" key="7">
    <source>
        <dbReference type="ARBA" id="ARBA00034703"/>
    </source>
</evidence>
<keyword evidence="3" id="KW-0597">Phosphoprotein</keyword>
<reference evidence="12 13" key="1">
    <citation type="submission" date="2025-04" db="UniProtKB">
        <authorList>
            <consortium name="RefSeq"/>
        </authorList>
    </citation>
    <scope>IDENTIFICATION</scope>
</reference>
<evidence type="ECO:0000256" key="6">
    <source>
        <dbReference type="ARBA" id="ARBA00023242"/>
    </source>
</evidence>
<dbReference type="RefSeq" id="XP_033801778.1">
    <property type="nucleotide sequence ID" value="XM_033945887.1"/>
</dbReference>
<protein>
    <submittedName>
        <fullName evidence="12 13">BCL-6 corepressor-like protein 1 isoform X1</fullName>
    </submittedName>
</protein>
<feature type="repeat" description="ANK" evidence="8">
    <location>
        <begin position="1319"/>
        <end position="1351"/>
    </location>
</feature>
<keyword evidence="4" id="KW-0677">Repeat</keyword>
<dbReference type="PROSITE" id="PS50297">
    <property type="entry name" value="ANK_REP_REGION"/>
    <property type="match status" value="2"/>
</dbReference>
<comment type="subcellular location">
    <subcellularLocation>
        <location evidence="1">Nucleus</location>
    </subcellularLocation>
</comment>
<evidence type="ECO:0000256" key="4">
    <source>
        <dbReference type="ARBA" id="ARBA00022737"/>
    </source>
</evidence>
<evidence type="ECO:0000313" key="11">
    <source>
        <dbReference type="Proteomes" id="UP000515159"/>
    </source>
</evidence>
<keyword evidence="8" id="KW-0040">ANK repeat</keyword>
<dbReference type="InterPro" id="IPR038227">
    <property type="entry name" value="PUFD_som_sf"/>
</dbReference>
<feature type="region of interest" description="Disordered" evidence="9">
    <location>
        <begin position="1067"/>
        <end position="1120"/>
    </location>
</feature>
<comment type="similarity">
    <text evidence="7">Belongs to the BCOR family.</text>
</comment>
<feature type="compositionally biased region" description="Basic residues" evidence="9">
    <location>
        <begin position="1109"/>
        <end position="1120"/>
    </location>
</feature>
<dbReference type="OrthoDB" id="3666223at2759"/>
<keyword evidence="6" id="KW-0539">Nucleus</keyword>
<accession>A0A6P8RET7</accession>
<feature type="compositionally biased region" description="Basic and acidic residues" evidence="9">
    <location>
        <begin position="1068"/>
        <end position="1077"/>
    </location>
</feature>
<sequence>MISAAPLYSGVHNWTSGDCIRMCGINEDRRTPLSDEESKTGSSEHLGSQECCVSGGLSKVELTPVKNCADVRMLDEDESVEEIAGCRSDRGLDPQILESTDKAVTPETNEIAAPLTDKRDLRMLDSLLLGTPDPENSRTPTLVAEKPMEIPPACLQCAETENSGKQKTTLNTGVKVSGQALEGVHPVASSSFNTLTSFSMSRVCYSTSQSPAVQKLPLSFQPGTVLTQSQPLVYIPPVSCRQPLSVTTLPTTLGVTPTFTFPVLSSYLQERCLSGIIAPQELRSYPYTSSVGRPLTSDHKMVSMEINRLAGTTPAHPPSCSNNVTSTVSNLSCADVSLASGTKQMSSPHPALPVSCGSPVPLLGLTSYARPPCHSDQHTDGAPGSFSPLKSPPQLEREMVSPQDCSEMPLDLSSKSKRQKLMPPNQRKTPPMPILTPVHTSGKAILSTVLSKSDCSSLRATQNSYTSSSVTPGLRAPSPYIMFPELLRNGEQASSQLLSTSGAWVKNSAALISTIPGTYVGVANPVPASLLLNKDTNTGLSNDLRHLAKQEPISIVDQGELKNPGACGKKDNQTILEGPQPARRYLHGRIPSGTTVCSSKEFSLWNAHGHGTVYPKCPVNGKPSSPQVLPVTWSSYHQTSLLSIGASTTEQLHVTQGNPSKVSVPVNEYSSCPNIHPSETSIPPQKSTAEKKLEGQQRMMRPQSLEQELPAKGRVCGPLLTSSKDASSHPFLAPVSQGSALFHQSNAAEAGGRLVGNVKGRKEIPIANCASEALNCDPFPRDTLIQADRPKMTCSQKSKPKNKVLGAYLSHDQQRHRKMQDQPVLSRTSNRKDSESDLCDGKAFGRFRKNSATNTLPCVQEVDLSKVKIEKDDYEDFACSTSYNRAGWSPIEMPGVHTDMKIKVKSRIKKEGSGRCKSRCQEELLAKRVQKKMKCKTKEADESSSRVGKGPCKRKWRKQQPENGKEFAVVRQKRRRRKAIKSEPEYFQQEEDYPEKKSKNSFQDFIPVVLTSRTRSQSGSSHFGGVSGLYDSSLHDVLPTLGEDEKEALSKRRRLRKGYRVSRYRERKAKDGPVFERRSHHLRGSRRAGAAGKRWGTFEDEEEEEESHVKRRKRRRQKNRKYQTGVYLTERADEKEVAYCYRRRRAKADFRVRKRKQSPVGRALEIWARGRTSPQDSRRHSDFKNTFSRDCVEVSPGHTSSEKPSGKRKCKTKHLGGKPEEEMKGKAQWWGQSPRSHALKSSSPRKSRDTVPLCKGKRNSAFSSPGSPTQHIPPEARRLIVNKNAGETLLQRAARLGYKDVVLYCLQRDQGDVNHRDNAGYTALHEACSRGWTDILQILLDHGANVNCSAQDGTRPIHDGVVNDNLETVWLLLSYGADPTLATYSGQTAMKLASSEVMRGFLSDYLSDLRGRSEGDPRTSWDFYSSAIFEGKEEIGVDILLNPPESLDGAEEPSESDSFLFEFSDKPFLPSYSIQISVSGWPSNWFLFSDVLKRLKISSRIFQARFPQFEIASLSKKEFHRQVSTSQLLSQPEGLEMWPQEGGETIELVRYEPELLKLLGSEVEFYADSS</sequence>
<feature type="compositionally biased region" description="Basic residues" evidence="9">
    <location>
        <begin position="1206"/>
        <end position="1216"/>
    </location>
</feature>
<evidence type="ECO:0000313" key="12">
    <source>
        <dbReference type="RefSeq" id="XP_033801776.1"/>
    </source>
</evidence>
<dbReference type="CTD" id="63035"/>
<dbReference type="Pfam" id="PF12796">
    <property type="entry name" value="Ank_2"/>
    <property type="match status" value="1"/>
</dbReference>
<dbReference type="Proteomes" id="UP000515159">
    <property type="component" value="Chromosome 5"/>
</dbReference>
<feature type="compositionally biased region" description="Polar residues" evidence="9">
    <location>
        <begin position="1230"/>
        <end position="1244"/>
    </location>
</feature>
<dbReference type="RefSeq" id="XP_033801776.1">
    <property type="nucleotide sequence ID" value="XM_033945885.1"/>
</dbReference>
<feature type="repeat" description="ANK" evidence="8">
    <location>
        <begin position="1352"/>
        <end position="1384"/>
    </location>
</feature>
<evidence type="ECO:0000259" key="10">
    <source>
        <dbReference type="Pfam" id="PF16553"/>
    </source>
</evidence>
<dbReference type="GO" id="GO:0005634">
    <property type="term" value="C:nucleus"/>
    <property type="evidence" value="ECO:0007669"/>
    <property type="project" value="UniProtKB-SubCell"/>
</dbReference>
<dbReference type="RefSeq" id="XP_033801777.1">
    <property type="nucleotide sequence ID" value="XM_033945886.1"/>
</dbReference>
<keyword evidence="11" id="KW-1185">Reference proteome</keyword>
<keyword evidence="5" id="KW-0832">Ubl conjugation</keyword>
<dbReference type="GO" id="GO:0000122">
    <property type="term" value="P:negative regulation of transcription by RNA polymerase II"/>
    <property type="evidence" value="ECO:0007669"/>
    <property type="project" value="TreeGrafter"/>
</dbReference>
<dbReference type="Gene3D" id="1.25.40.20">
    <property type="entry name" value="Ankyrin repeat-containing domain"/>
    <property type="match status" value="1"/>
</dbReference>
<feature type="region of interest" description="Disordered" evidence="9">
    <location>
        <begin position="809"/>
        <end position="837"/>
    </location>
</feature>
<dbReference type="InterPro" id="IPR002110">
    <property type="entry name" value="Ankyrin_rpt"/>
</dbReference>
<dbReference type="InterPro" id="IPR047144">
    <property type="entry name" value="BCOR-like"/>
</dbReference>
<organism evidence="11 14">
    <name type="scientific">Geotrypetes seraphini</name>
    <name type="common">Gaboon caecilian</name>
    <name type="synonym">Caecilia seraphini</name>
    <dbReference type="NCBI Taxonomy" id="260995"/>
    <lineage>
        <taxon>Eukaryota</taxon>
        <taxon>Metazoa</taxon>
        <taxon>Chordata</taxon>
        <taxon>Craniata</taxon>
        <taxon>Vertebrata</taxon>
        <taxon>Euteleostomi</taxon>
        <taxon>Amphibia</taxon>
        <taxon>Gymnophiona</taxon>
        <taxon>Geotrypetes</taxon>
    </lineage>
</organism>
<evidence type="ECO:0000256" key="9">
    <source>
        <dbReference type="SAM" id="MobiDB-lite"/>
    </source>
</evidence>
<dbReference type="GeneID" id="117361064"/>
<dbReference type="GO" id="GO:0003714">
    <property type="term" value="F:transcription corepressor activity"/>
    <property type="evidence" value="ECO:0007669"/>
    <property type="project" value="TreeGrafter"/>
</dbReference>
<evidence type="ECO:0000256" key="5">
    <source>
        <dbReference type="ARBA" id="ARBA00022843"/>
    </source>
</evidence>
<evidence type="ECO:0000256" key="8">
    <source>
        <dbReference type="PROSITE-ProRule" id="PRU00023"/>
    </source>
</evidence>
<evidence type="ECO:0000256" key="3">
    <source>
        <dbReference type="ARBA" id="ARBA00022553"/>
    </source>
</evidence>
<feature type="region of interest" description="Disordered" evidence="9">
    <location>
        <begin position="371"/>
        <end position="437"/>
    </location>
</feature>
<dbReference type="Pfam" id="PF16553">
    <property type="entry name" value="PUFD"/>
    <property type="match status" value="1"/>
</dbReference>
<dbReference type="Gene3D" id="3.10.260.40">
    <property type="entry name" value="BCL-6 corepressor, PCGF1 binding domain"/>
    <property type="match status" value="1"/>
</dbReference>
<evidence type="ECO:0000256" key="2">
    <source>
        <dbReference type="ARBA" id="ARBA00022499"/>
    </source>
</evidence>
<feature type="region of interest" description="Disordered" evidence="9">
    <location>
        <begin position="936"/>
        <end position="994"/>
    </location>
</feature>
<dbReference type="SMART" id="SM00248">
    <property type="entry name" value="ANK"/>
    <property type="match status" value="3"/>
</dbReference>